<protein>
    <submittedName>
        <fullName evidence="7">LLM class oxidoreductase</fullName>
    </submittedName>
</protein>
<keyword evidence="1" id="KW-0285">Flavoprotein</keyword>
<dbReference type="RefSeq" id="WP_301815527.1">
    <property type="nucleotide sequence ID" value="NZ_JAUJZH010000037.1"/>
</dbReference>
<organism evidence="7 8">
    <name type="scientific">Variovorax ginsengisoli</name>
    <dbReference type="NCBI Taxonomy" id="363844"/>
    <lineage>
        <taxon>Bacteria</taxon>
        <taxon>Pseudomonadati</taxon>
        <taxon>Pseudomonadota</taxon>
        <taxon>Betaproteobacteria</taxon>
        <taxon>Burkholderiales</taxon>
        <taxon>Comamonadaceae</taxon>
        <taxon>Variovorax</taxon>
    </lineage>
</organism>
<keyword evidence="2" id="KW-0288">FMN</keyword>
<keyword evidence="3" id="KW-0560">Oxidoreductase</keyword>
<dbReference type="EMBL" id="JAUKVY010000037">
    <property type="protein sequence ID" value="MDO1537225.1"/>
    <property type="molecule type" value="Genomic_DNA"/>
</dbReference>
<dbReference type="InterPro" id="IPR051260">
    <property type="entry name" value="Diverse_substr_monoxygenases"/>
</dbReference>
<dbReference type="Proteomes" id="UP001169027">
    <property type="component" value="Unassembled WGS sequence"/>
</dbReference>
<evidence type="ECO:0000313" key="7">
    <source>
        <dbReference type="EMBL" id="MDO1537225.1"/>
    </source>
</evidence>
<dbReference type="InterPro" id="IPR036661">
    <property type="entry name" value="Luciferase-like_sf"/>
</dbReference>
<evidence type="ECO:0000256" key="2">
    <source>
        <dbReference type="ARBA" id="ARBA00022643"/>
    </source>
</evidence>
<keyword evidence="8" id="KW-1185">Reference proteome</keyword>
<evidence type="ECO:0000256" key="4">
    <source>
        <dbReference type="ARBA" id="ARBA00023033"/>
    </source>
</evidence>
<dbReference type="Gene3D" id="3.20.20.30">
    <property type="entry name" value="Luciferase-like domain"/>
    <property type="match status" value="1"/>
</dbReference>
<feature type="domain" description="Luciferase-like" evidence="6">
    <location>
        <begin position="27"/>
        <end position="261"/>
    </location>
</feature>
<dbReference type="Pfam" id="PF00296">
    <property type="entry name" value="Bac_luciferase"/>
    <property type="match status" value="1"/>
</dbReference>
<dbReference type="InterPro" id="IPR011251">
    <property type="entry name" value="Luciferase-like_dom"/>
</dbReference>
<comment type="caution">
    <text evidence="7">The sequence shown here is derived from an EMBL/GenBank/DDBJ whole genome shotgun (WGS) entry which is preliminary data.</text>
</comment>
<sequence length="347" mass="38189">MLNVNPMATVDEAPGFRRMFRAGRLTLGVFFPIEAFKGDEPSMHDQERLAQRAEALGYAALWVRDVPLRDPSFGDLGQIYDPWVYLGWIAAHTQKIALATGSIVLPLRHPLHVAKAAASIDQLSGGRLVLGVASGDRPVEFPAFGVDIERRAVLFREYFEVIRRVLQLEYPMLKSTAVVLAANADLVPKPLGRLPMLVTGNSGQPLPWIAGHADGWITYPRGIDRQAETVTRWRGEVHAARPGAFKPFVQSLYVDLADDPHLAPTPIHLGFRAGRHFLLSFLDSLRGVGVNHVILNFKYGARPASEVLEEIGTEVLPRLTDARADKPAAVELEPSDAEVDDTVAPQH</sequence>
<evidence type="ECO:0000256" key="3">
    <source>
        <dbReference type="ARBA" id="ARBA00023002"/>
    </source>
</evidence>
<evidence type="ECO:0000256" key="5">
    <source>
        <dbReference type="SAM" id="MobiDB-lite"/>
    </source>
</evidence>
<dbReference type="PANTHER" id="PTHR30011">
    <property type="entry name" value="ALKANESULFONATE MONOOXYGENASE-RELATED"/>
    <property type="match status" value="1"/>
</dbReference>
<evidence type="ECO:0000259" key="6">
    <source>
        <dbReference type="Pfam" id="PF00296"/>
    </source>
</evidence>
<dbReference type="NCBIfam" id="TIGR03571">
    <property type="entry name" value="lucif_BA3436"/>
    <property type="match status" value="1"/>
</dbReference>
<keyword evidence="4" id="KW-0503">Monooxygenase</keyword>
<proteinExistence type="predicted"/>
<dbReference type="InterPro" id="IPR020020">
    <property type="entry name" value="Luciferase-type_oxidoreductase"/>
</dbReference>
<dbReference type="SUPFAM" id="SSF51679">
    <property type="entry name" value="Bacterial luciferase-like"/>
    <property type="match status" value="1"/>
</dbReference>
<dbReference type="PANTHER" id="PTHR30011:SF16">
    <property type="entry name" value="C2H2 FINGER DOMAIN TRANSCRIPTION FACTOR (EUROFUNG)-RELATED"/>
    <property type="match status" value="1"/>
</dbReference>
<evidence type="ECO:0000256" key="1">
    <source>
        <dbReference type="ARBA" id="ARBA00022630"/>
    </source>
</evidence>
<accession>A0ABT8SEQ2</accession>
<gene>
    <name evidence="7" type="ORF">Q2T77_33655</name>
</gene>
<feature type="region of interest" description="Disordered" evidence="5">
    <location>
        <begin position="328"/>
        <end position="347"/>
    </location>
</feature>
<evidence type="ECO:0000313" key="8">
    <source>
        <dbReference type="Proteomes" id="UP001169027"/>
    </source>
</evidence>
<reference evidence="7" key="1">
    <citation type="submission" date="2023-06" db="EMBL/GenBank/DDBJ databases">
        <authorList>
            <person name="Jiang Y."/>
            <person name="Liu Q."/>
        </authorList>
    </citation>
    <scope>NUCLEOTIDE SEQUENCE</scope>
    <source>
        <strain evidence="7">CGMCC 1.12090</strain>
    </source>
</reference>
<name>A0ABT8SEQ2_9BURK</name>